<dbReference type="Gene3D" id="3.30.700.10">
    <property type="entry name" value="Glycoprotein, Type 4 Pilin"/>
    <property type="match status" value="1"/>
</dbReference>
<dbReference type="NCBIfam" id="TIGR02532">
    <property type="entry name" value="IV_pilin_GFxxxE"/>
    <property type="match status" value="1"/>
</dbReference>
<evidence type="ECO:0000313" key="3">
    <source>
        <dbReference type="Proteomes" id="UP000823632"/>
    </source>
</evidence>
<reference evidence="2" key="1">
    <citation type="submission" date="2020-10" db="EMBL/GenBank/DDBJ databases">
        <authorList>
            <person name="Gilroy R."/>
        </authorList>
    </citation>
    <scope>NUCLEOTIDE SEQUENCE</scope>
    <source>
        <strain evidence="2">10192</strain>
    </source>
</reference>
<dbReference type="SUPFAM" id="SSF54523">
    <property type="entry name" value="Pili subunits"/>
    <property type="match status" value="1"/>
</dbReference>
<dbReference type="Proteomes" id="UP000823632">
    <property type="component" value="Unassembled WGS sequence"/>
</dbReference>
<sequence length="238" mass="26971">MKSYTCSEISNLQTKNAFTLAEVLITLGIIGIVAAMTLPSLLHQKNTKQLEVALIKNYSIIQQVLQRMELDRGETPKSSNFEYLEFAPEFLKYFNYVNKCSEGNENCASKTEDENDPTITTLIKEYKTYNKSRNVSTTYFDDGKFNTLNEFYMIENQNPNLLIITVDINGILKRPNLWGHDLFSFQLLQNGKLVPAGTPGTNFANKNTYCSATSTNALNGLGCTYYALTDKNYWKNLP</sequence>
<keyword evidence="1" id="KW-1133">Transmembrane helix</keyword>
<evidence type="ECO:0000313" key="2">
    <source>
        <dbReference type="EMBL" id="MBO8430384.1"/>
    </source>
</evidence>
<organism evidence="2 3">
    <name type="scientific">Candidatus Scatousia excrementipullorum</name>
    <dbReference type="NCBI Taxonomy" id="2840936"/>
    <lineage>
        <taxon>Bacteria</taxon>
        <taxon>Candidatus Scatousia</taxon>
    </lineage>
</organism>
<feature type="transmembrane region" description="Helical" evidence="1">
    <location>
        <begin position="20"/>
        <end position="42"/>
    </location>
</feature>
<dbReference type="EMBL" id="JADIND010000073">
    <property type="protein sequence ID" value="MBO8430384.1"/>
    <property type="molecule type" value="Genomic_DNA"/>
</dbReference>
<evidence type="ECO:0000256" key="1">
    <source>
        <dbReference type="SAM" id="Phobius"/>
    </source>
</evidence>
<keyword evidence="1" id="KW-0812">Transmembrane</keyword>
<keyword evidence="1" id="KW-0472">Membrane</keyword>
<gene>
    <name evidence="2" type="ORF">IAC76_03280</name>
</gene>
<reference evidence="2" key="2">
    <citation type="journal article" date="2021" name="PeerJ">
        <title>Extensive microbial diversity within the chicken gut microbiome revealed by metagenomics and culture.</title>
        <authorList>
            <person name="Gilroy R."/>
            <person name="Ravi A."/>
            <person name="Getino M."/>
            <person name="Pursley I."/>
            <person name="Horton D.L."/>
            <person name="Alikhan N.F."/>
            <person name="Baker D."/>
            <person name="Gharbi K."/>
            <person name="Hall N."/>
            <person name="Watson M."/>
            <person name="Adriaenssens E.M."/>
            <person name="Foster-Nyarko E."/>
            <person name="Jarju S."/>
            <person name="Secka A."/>
            <person name="Antonio M."/>
            <person name="Oren A."/>
            <person name="Chaudhuri R.R."/>
            <person name="La Ragione R."/>
            <person name="Hildebrand F."/>
            <person name="Pallen M.J."/>
        </authorList>
    </citation>
    <scope>NUCLEOTIDE SEQUENCE</scope>
    <source>
        <strain evidence="2">10192</strain>
    </source>
</reference>
<dbReference type="InterPro" id="IPR045584">
    <property type="entry name" value="Pilin-like"/>
</dbReference>
<dbReference type="AlphaFoldDB" id="A0A9D9GZE1"/>
<accession>A0A9D9GZE1</accession>
<dbReference type="InterPro" id="IPR012902">
    <property type="entry name" value="N_methyl_site"/>
</dbReference>
<comment type="caution">
    <text evidence="2">The sequence shown here is derived from an EMBL/GenBank/DDBJ whole genome shotgun (WGS) entry which is preliminary data.</text>
</comment>
<proteinExistence type="predicted"/>
<name>A0A9D9GZE1_9BACT</name>
<protein>
    <submittedName>
        <fullName evidence="2">Type II secretion system protein</fullName>
    </submittedName>
</protein>
<dbReference type="Pfam" id="PF07963">
    <property type="entry name" value="N_methyl"/>
    <property type="match status" value="1"/>
</dbReference>